<gene>
    <name evidence="1" type="ORF">E2C01_012638</name>
</gene>
<dbReference type="Proteomes" id="UP000324222">
    <property type="component" value="Unassembled WGS sequence"/>
</dbReference>
<keyword evidence="2" id="KW-1185">Reference proteome</keyword>
<evidence type="ECO:0000313" key="1">
    <source>
        <dbReference type="EMBL" id="MPC19712.1"/>
    </source>
</evidence>
<dbReference type="AlphaFoldDB" id="A0A5B7DE64"/>
<name>A0A5B7DE64_PORTR</name>
<accession>A0A5B7DE64</accession>
<comment type="caution">
    <text evidence="1">The sequence shown here is derived from an EMBL/GenBank/DDBJ whole genome shotgun (WGS) entry which is preliminary data.</text>
</comment>
<protein>
    <submittedName>
        <fullName evidence="1">Uncharacterized protein</fullName>
    </submittedName>
</protein>
<dbReference type="EMBL" id="VSRR010000796">
    <property type="protein sequence ID" value="MPC19712.1"/>
    <property type="molecule type" value="Genomic_DNA"/>
</dbReference>
<evidence type="ECO:0000313" key="2">
    <source>
        <dbReference type="Proteomes" id="UP000324222"/>
    </source>
</evidence>
<organism evidence="1 2">
    <name type="scientific">Portunus trituberculatus</name>
    <name type="common">Swimming crab</name>
    <name type="synonym">Neptunus trituberculatus</name>
    <dbReference type="NCBI Taxonomy" id="210409"/>
    <lineage>
        <taxon>Eukaryota</taxon>
        <taxon>Metazoa</taxon>
        <taxon>Ecdysozoa</taxon>
        <taxon>Arthropoda</taxon>
        <taxon>Crustacea</taxon>
        <taxon>Multicrustacea</taxon>
        <taxon>Malacostraca</taxon>
        <taxon>Eumalacostraca</taxon>
        <taxon>Eucarida</taxon>
        <taxon>Decapoda</taxon>
        <taxon>Pleocyemata</taxon>
        <taxon>Brachyura</taxon>
        <taxon>Eubrachyura</taxon>
        <taxon>Portunoidea</taxon>
        <taxon>Portunidae</taxon>
        <taxon>Portuninae</taxon>
        <taxon>Portunus</taxon>
    </lineage>
</organism>
<reference evidence="1 2" key="1">
    <citation type="submission" date="2019-05" db="EMBL/GenBank/DDBJ databases">
        <title>Another draft genome of Portunus trituberculatus and its Hox gene families provides insights of decapod evolution.</title>
        <authorList>
            <person name="Jeong J.-H."/>
            <person name="Song I."/>
            <person name="Kim S."/>
            <person name="Choi T."/>
            <person name="Kim D."/>
            <person name="Ryu S."/>
            <person name="Kim W."/>
        </authorList>
    </citation>
    <scope>NUCLEOTIDE SEQUENCE [LARGE SCALE GENOMIC DNA]</scope>
    <source>
        <tissue evidence="1">Muscle</tissue>
    </source>
</reference>
<sequence>MQIKMTLAKFLHPAGLLNSSGHFRTVFAQQEADAPRSHLAYKSLAEATVVTLPRRLALLSAAQRN</sequence>
<proteinExistence type="predicted"/>